<dbReference type="Gene3D" id="3.40.710.10">
    <property type="entry name" value="DD-peptidase/beta-lactamase superfamily"/>
    <property type="match status" value="1"/>
</dbReference>
<evidence type="ECO:0000313" key="4">
    <source>
        <dbReference type="Proteomes" id="UP000580839"/>
    </source>
</evidence>
<dbReference type="SUPFAM" id="SSF56601">
    <property type="entry name" value="beta-lactamase/transpeptidase-like"/>
    <property type="match status" value="1"/>
</dbReference>
<evidence type="ECO:0000259" key="2">
    <source>
        <dbReference type="Pfam" id="PF00144"/>
    </source>
</evidence>
<dbReference type="InterPro" id="IPR001466">
    <property type="entry name" value="Beta-lactam-related"/>
</dbReference>
<dbReference type="InterPro" id="IPR050789">
    <property type="entry name" value="Diverse_Enzym_Activities"/>
</dbReference>
<dbReference type="AlphaFoldDB" id="A0A849SRM1"/>
<feature type="signal peptide" evidence="1">
    <location>
        <begin position="1"/>
        <end position="31"/>
    </location>
</feature>
<evidence type="ECO:0000313" key="3">
    <source>
        <dbReference type="EMBL" id="NOT34685.1"/>
    </source>
</evidence>
<feature type="domain" description="Beta-lactamase-related" evidence="2">
    <location>
        <begin position="57"/>
        <end position="303"/>
    </location>
</feature>
<accession>A0A849SRM1</accession>
<sequence length="458" mass="49525">MRRAVRSLLCRAIVAASLASLLAPNSRSSLAATGEGASETPRKPAVVAGARLGRELDAWARPLVAAGQLSGNLLIAHRDRIVLERSWGMANYELQVPNTPETRFCVASITKPMTVIVALQLIMERKLGYRDSLARWIPDFPHGDSITIEHLLRHRSGIPHRVTTDEQESQPHTAADMVEFAKRTKLEFVPGERNSYSSGGFAVLARVLELAGGASYPQLLQSRIFGPLGMKHSSHPLSGEIVPMRASNYAPEPGGVSNPPLEDLSFLVGAGSVVMTARDLHLLLWADGSGKLGESFRQSALRGKGIYWNGSTNGFRAFADFDTLSEYSVIWTGNLHTGAVDLLKQAVWALLEGKSPAPATAPITTPVPVAPEALRRHEGLYDVAGNPRLPVRSRPYGLDVNGWALVATSDTTFFSLRDYAAVTAVRAADGVTSRLDWKLGAESFPCPRVADLPRSDAR</sequence>
<protein>
    <submittedName>
        <fullName evidence="3">Beta-lactamase family protein</fullName>
    </submittedName>
</protein>
<dbReference type="Proteomes" id="UP000580839">
    <property type="component" value="Unassembled WGS sequence"/>
</dbReference>
<comment type="caution">
    <text evidence="3">The sequence shown here is derived from an EMBL/GenBank/DDBJ whole genome shotgun (WGS) entry which is preliminary data.</text>
</comment>
<dbReference type="Pfam" id="PF00144">
    <property type="entry name" value="Beta-lactamase"/>
    <property type="match status" value="1"/>
</dbReference>
<evidence type="ECO:0000256" key="1">
    <source>
        <dbReference type="SAM" id="SignalP"/>
    </source>
</evidence>
<proteinExistence type="predicted"/>
<dbReference type="PANTHER" id="PTHR43283:SF3">
    <property type="entry name" value="BETA-LACTAMASE FAMILY PROTEIN (AFU_ORTHOLOGUE AFUA_5G07500)"/>
    <property type="match status" value="1"/>
</dbReference>
<dbReference type="PANTHER" id="PTHR43283">
    <property type="entry name" value="BETA-LACTAMASE-RELATED"/>
    <property type="match status" value="1"/>
</dbReference>
<organism evidence="3 4">
    <name type="scientific">Eiseniibacteriota bacterium</name>
    <dbReference type="NCBI Taxonomy" id="2212470"/>
    <lineage>
        <taxon>Bacteria</taxon>
        <taxon>Candidatus Eiseniibacteriota</taxon>
    </lineage>
</organism>
<name>A0A849SRM1_UNCEI</name>
<dbReference type="InterPro" id="IPR012338">
    <property type="entry name" value="Beta-lactam/transpept-like"/>
</dbReference>
<gene>
    <name evidence="3" type="ORF">HOP12_11020</name>
</gene>
<feature type="chain" id="PRO_5032287064" evidence="1">
    <location>
        <begin position="32"/>
        <end position="458"/>
    </location>
</feature>
<dbReference type="EMBL" id="JABFRW010000137">
    <property type="protein sequence ID" value="NOT34685.1"/>
    <property type="molecule type" value="Genomic_DNA"/>
</dbReference>
<reference evidence="3 4" key="1">
    <citation type="submission" date="2020-04" db="EMBL/GenBank/DDBJ databases">
        <title>Metagenomic profiling of ammonia- and methane-oxidizing microorganisms in a Dutch drinking water treatment plant.</title>
        <authorList>
            <person name="Poghosyan L."/>
            <person name="Leucker S."/>
        </authorList>
    </citation>
    <scope>NUCLEOTIDE SEQUENCE [LARGE SCALE GENOMIC DNA]</scope>
    <source>
        <strain evidence="3">S-RSF-IL-03</strain>
    </source>
</reference>
<keyword evidence="1" id="KW-0732">Signal</keyword>